<evidence type="ECO:0000313" key="2">
    <source>
        <dbReference type="EMBL" id="CAL5970600.1"/>
    </source>
</evidence>
<organism evidence="2 3">
    <name type="scientific">Hexamita inflata</name>
    <dbReference type="NCBI Taxonomy" id="28002"/>
    <lineage>
        <taxon>Eukaryota</taxon>
        <taxon>Metamonada</taxon>
        <taxon>Diplomonadida</taxon>
        <taxon>Hexamitidae</taxon>
        <taxon>Hexamitinae</taxon>
        <taxon>Hexamita</taxon>
    </lineage>
</organism>
<keyword evidence="1" id="KW-1133">Transmembrane helix</keyword>
<accession>A0ABP1GER0</accession>
<comment type="caution">
    <text evidence="2">The sequence shown here is derived from an EMBL/GenBank/DDBJ whole genome shotgun (WGS) entry which is preliminary data.</text>
</comment>
<feature type="transmembrane region" description="Helical" evidence="1">
    <location>
        <begin position="54"/>
        <end position="78"/>
    </location>
</feature>
<name>A0ABP1GER0_9EUKA</name>
<evidence type="ECO:0000256" key="1">
    <source>
        <dbReference type="SAM" id="Phobius"/>
    </source>
</evidence>
<keyword evidence="1" id="KW-0472">Membrane</keyword>
<dbReference type="Proteomes" id="UP001642409">
    <property type="component" value="Unassembled WGS sequence"/>
</dbReference>
<proteinExistence type="predicted"/>
<keyword evidence="1" id="KW-0812">Transmembrane</keyword>
<gene>
    <name evidence="2" type="ORF">HINF_LOCUS540</name>
</gene>
<keyword evidence="3" id="KW-1185">Reference proteome</keyword>
<sequence length="101" mass="11337">MLQNTNLVNVQNVKISQYRDRTLIHSTVSPQSSFNVQRAFVSAPFLAMYTWSSLNYGCSGISSILISSSVCACLYVLFSNFPYQVSLSSKEQHTIVELMNM</sequence>
<evidence type="ECO:0000313" key="3">
    <source>
        <dbReference type="Proteomes" id="UP001642409"/>
    </source>
</evidence>
<protein>
    <submittedName>
        <fullName evidence="2">Hypothetical_protein</fullName>
    </submittedName>
</protein>
<reference evidence="2 3" key="1">
    <citation type="submission" date="2024-07" db="EMBL/GenBank/DDBJ databases">
        <authorList>
            <person name="Akdeniz Z."/>
        </authorList>
    </citation>
    <scope>NUCLEOTIDE SEQUENCE [LARGE SCALE GENOMIC DNA]</scope>
</reference>
<dbReference type="EMBL" id="CAXDID020000001">
    <property type="protein sequence ID" value="CAL5970600.1"/>
    <property type="molecule type" value="Genomic_DNA"/>
</dbReference>